<comment type="caution">
    <text evidence="1">The sequence shown here is derived from an EMBL/GenBank/DDBJ whole genome shotgun (WGS) entry which is preliminary data.</text>
</comment>
<name>A0A0A2Y2I3_9PAST</name>
<protein>
    <recommendedName>
        <fullName evidence="3">DUF4393 domain-containing protein</fullName>
    </recommendedName>
</protein>
<dbReference type="InterPro" id="IPR025506">
    <property type="entry name" value="Abi_alpha"/>
</dbReference>
<evidence type="ECO:0000313" key="1">
    <source>
        <dbReference type="EMBL" id="KGQ36825.1"/>
    </source>
</evidence>
<dbReference type="RefSeq" id="WP_039173918.1">
    <property type="nucleotide sequence ID" value="NZ_JPXX01000023.1"/>
</dbReference>
<sequence>MVFSTDDIKNVAESMKTDSVSEIHSLQNSSDKRLQQAGDFEAESKLMAAEIKYEGIKVLHKLVAFKKGTQKFFESLFMLEHDTQKRLSDKIKRVVEKDIKLGSLPTLTLATEGLVYSQEEVELAELFENLITNTIDSTKTTHPAYVSILNQLNSEEAVLLSTILKQKRIAICDVRQIFGDMFTYLTLYRHLLPLDGYFNQKERNISTYVDNWIRLGLVSVNYELEMNEKFYQCFYKDPVYLEIKQDMQGKNIDLGKGILDISDLGRAFAKSVNIID</sequence>
<evidence type="ECO:0008006" key="3">
    <source>
        <dbReference type="Google" id="ProtNLM"/>
    </source>
</evidence>
<dbReference type="EMBL" id="JPXX01000023">
    <property type="protein sequence ID" value="KGQ36825.1"/>
    <property type="molecule type" value="Genomic_DNA"/>
</dbReference>
<dbReference type="Gene3D" id="3.30.110.190">
    <property type="match status" value="1"/>
</dbReference>
<gene>
    <name evidence="1" type="ORF">JP36_08870</name>
</gene>
<organism evidence="1 2">
    <name type="scientific">Gallibacterium genomosp. 1</name>
    <dbReference type="NCBI Taxonomy" id="155515"/>
    <lineage>
        <taxon>Bacteria</taxon>
        <taxon>Pseudomonadati</taxon>
        <taxon>Pseudomonadota</taxon>
        <taxon>Gammaproteobacteria</taxon>
        <taxon>Pasteurellales</taxon>
        <taxon>Pasteurellaceae</taxon>
        <taxon>Gallibacterium</taxon>
    </lineage>
</organism>
<accession>A0A0A2Y2I3</accession>
<proteinExistence type="predicted"/>
<reference evidence="1 2" key="1">
    <citation type="submission" date="2014-08" db="EMBL/GenBank/DDBJ databases">
        <title>Chaperone-usher fimbriae in a diverse selection of Gallibacterium genomes.</title>
        <authorList>
            <person name="Kudirkiene E."/>
            <person name="Bager R.J."/>
            <person name="Johnson T.J."/>
            <person name="Bojesen A.M."/>
        </authorList>
    </citation>
    <scope>NUCLEOTIDE SEQUENCE [LARGE SCALE GENOMIC DNA]</scope>
    <source>
        <strain evidence="1 2">CCM5974</strain>
    </source>
</reference>
<evidence type="ECO:0000313" key="2">
    <source>
        <dbReference type="Proteomes" id="UP000030539"/>
    </source>
</evidence>
<dbReference type="Pfam" id="PF14337">
    <property type="entry name" value="Abi_alpha"/>
    <property type="match status" value="1"/>
</dbReference>
<dbReference type="Proteomes" id="UP000030539">
    <property type="component" value="Unassembled WGS sequence"/>
</dbReference>
<dbReference type="eggNOG" id="ENOG5030WHI">
    <property type="taxonomic scope" value="Bacteria"/>
</dbReference>
<dbReference type="AlphaFoldDB" id="A0A0A2Y2I3"/>